<organism evidence="1">
    <name type="scientific">Latrodectus hesperus</name>
    <name type="common">Western black widow spider</name>
    <dbReference type="NCBI Taxonomy" id="256737"/>
    <lineage>
        <taxon>Eukaryota</taxon>
        <taxon>Metazoa</taxon>
        <taxon>Ecdysozoa</taxon>
        <taxon>Arthropoda</taxon>
        <taxon>Chelicerata</taxon>
        <taxon>Arachnida</taxon>
        <taxon>Araneae</taxon>
        <taxon>Araneomorphae</taxon>
        <taxon>Entelegynae</taxon>
        <taxon>Araneoidea</taxon>
        <taxon>Theridiidae</taxon>
        <taxon>Latrodectus</taxon>
    </lineage>
</organism>
<feature type="non-terminal residue" evidence="1">
    <location>
        <position position="83"/>
    </location>
</feature>
<dbReference type="EMBL" id="HQ005924">
    <property type="protein sequence ID" value="ADV40219.1"/>
    <property type="molecule type" value="mRNA"/>
</dbReference>
<evidence type="ECO:0000313" key="1">
    <source>
        <dbReference type="EMBL" id="ADV40219.1"/>
    </source>
</evidence>
<name>E7D1H5_LATHE</name>
<protein>
    <submittedName>
        <fullName evidence="1">Uncharacterized protein</fullName>
    </submittedName>
</protein>
<accession>E7D1H5</accession>
<dbReference type="AlphaFoldDB" id="E7D1H5"/>
<sequence length="83" mass="8726">MFKCTSKCILAGRPNVGGNTHVRLNGTLGGVLDLSLTWKGPGGSGGSAGLHYYLSVLEIQHKLSCETGVINGSCKTRGQMFLM</sequence>
<proteinExistence type="evidence at transcript level"/>
<reference evidence="1" key="1">
    <citation type="submission" date="2010-07" db="EMBL/GenBank/DDBJ databases">
        <title>Identification of Proteins Involved in Black Widow Spider Wrapping Silk Fibers.</title>
        <authorList>
            <person name="Nguyen A."/>
            <person name="Verduzco A."/>
            <person name="Vierra C."/>
        </authorList>
    </citation>
    <scope>NUCLEOTIDE SEQUENCE</scope>
</reference>